<dbReference type="Proteomes" id="UP001224644">
    <property type="component" value="Unassembled WGS sequence"/>
</dbReference>
<proteinExistence type="predicted"/>
<keyword evidence="3" id="KW-1185">Reference proteome</keyword>
<name>A0ABT8BFZ6_9HYPH</name>
<evidence type="ECO:0008006" key="4">
    <source>
        <dbReference type="Google" id="ProtNLM"/>
    </source>
</evidence>
<protein>
    <recommendedName>
        <fullName evidence="4">Phasin domain-containing protein</fullName>
    </recommendedName>
</protein>
<evidence type="ECO:0000256" key="1">
    <source>
        <dbReference type="SAM" id="MobiDB-lite"/>
    </source>
</evidence>
<feature type="compositionally biased region" description="Low complexity" evidence="1">
    <location>
        <begin position="95"/>
        <end position="112"/>
    </location>
</feature>
<organism evidence="2 3">
    <name type="scientific">Methylobacterium adhaesivum</name>
    <dbReference type="NCBI Taxonomy" id="333297"/>
    <lineage>
        <taxon>Bacteria</taxon>
        <taxon>Pseudomonadati</taxon>
        <taxon>Pseudomonadota</taxon>
        <taxon>Alphaproteobacteria</taxon>
        <taxon>Hyphomicrobiales</taxon>
        <taxon>Methylobacteriaceae</taxon>
        <taxon>Methylobacterium</taxon>
    </lineage>
</organism>
<evidence type="ECO:0000313" key="3">
    <source>
        <dbReference type="Proteomes" id="UP001224644"/>
    </source>
</evidence>
<comment type="caution">
    <text evidence="2">The sequence shown here is derived from an EMBL/GenBank/DDBJ whole genome shotgun (WGS) entry which is preliminary data.</text>
</comment>
<feature type="compositionally biased region" description="Low complexity" evidence="1">
    <location>
        <begin position="129"/>
        <end position="140"/>
    </location>
</feature>
<reference evidence="3" key="1">
    <citation type="journal article" date="2019" name="Int. J. Syst. Evol. Microbiol.">
        <title>The Global Catalogue of Microorganisms (GCM) 10K type strain sequencing project: providing services to taxonomists for standard genome sequencing and annotation.</title>
        <authorList>
            <consortium name="The Broad Institute Genomics Platform"/>
            <consortium name="The Broad Institute Genome Sequencing Center for Infectious Disease"/>
            <person name="Wu L."/>
            <person name="Ma J."/>
        </authorList>
    </citation>
    <scope>NUCLEOTIDE SEQUENCE [LARGE SCALE GENOMIC DNA]</scope>
    <source>
        <strain evidence="3">CECT 7069</strain>
    </source>
</reference>
<sequence>MTKRRKGPPARPSAARDETDKAGVISETPPAEAHTAPDGQPDATAIPATQDHAPSVHETLMETVSPEAIEAGTGEAVSPQAAAADEPPQPEGEPAEPAHAAADEPASETAMAEDAPSAVMEPPEALETAPDGPASDIAPPAPIAAAVAPQATATLEAATALTAVPETVARSSRTSLDMIGEIAEANATLLAFLRNEGSAAVAHWQSLSGAKTPADALRIQVDEMQRVADASLTCFTALARRAGRLAAGIGRP</sequence>
<gene>
    <name evidence="2" type="ORF">QWZ12_08645</name>
</gene>
<accession>A0ABT8BFZ6</accession>
<dbReference type="RefSeq" id="WP_238222873.1">
    <property type="nucleotide sequence ID" value="NZ_BPQD01000003.1"/>
</dbReference>
<evidence type="ECO:0000313" key="2">
    <source>
        <dbReference type="EMBL" id="MDN3590680.1"/>
    </source>
</evidence>
<feature type="region of interest" description="Disordered" evidence="1">
    <location>
        <begin position="1"/>
        <end position="140"/>
    </location>
</feature>
<dbReference type="EMBL" id="JAUFPX010000006">
    <property type="protein sequence ID" value="MDN3590680.1"/>
    <property type="molecule type" value="Genomic_DNA"/>
</dbReference>